<proteinExistence type="predicted"/>
<dbReference type="InterPro" id="IPR022191">
    <property type="entry name" value="DUF3717"/>
</dbReference>
<dbReference type="Proteomes" id="UP000343335">
    <property type="component" value="Unassembled WGS sequence"/>
</dbReference>
<dbReference type="EMBL" id="CABPSA010000001">
    <property type="protein sequence ID" value="VVD75944.1"/>
    <property type="molecule type" value="Genomic_DNA"/>
</dbReference>
<gene>
    <name evidence="1" type="ORF">PCO31010_00877</name>
</gene>
<evidence type="ECO:0000313" key="2">
    <source>
        <dbReference type="Proteomes" id="UP000343335"/>
    </source>
</evidence>
<accession>A0A5E4SNP6</accession>
<evidence type="ECO:0000313" key="1">
    <source>
        <dbReference type="EMBL" id="VVD75944.1"/>
    </source>
</evidence>
<organism evidence="1 2">
    <name type="scientific">Pandoraea commovens</name>
    <dbReference type="NCBI Taxonomy" id="2508289"/>
    <lineage>
        <taxon>Bacteria</taxon>
        <taxon>Pseudomonadati</taxon>
        <taxon>Pseudomonadota</taxon>
        <taxon>Betaproteobacteria</taxon>
        <taxon>Burkholderiales</taxon>
        <taxon>Burkholderiaceae</taxon>
        <taxon>Pandoraea</taxon>
    </lineage>
</organism>
<sequence length="139" mass="15204">MILRGLLACVGGTASDVEHQVLQFRNVRLRIDVNGSGMGPFSDSPNTVYNYSIPLHGETRHLMKANYSIADIEQAINYWTSHQAADSNLSLCPAARVLANIYGEMIYRRETSVAADALNGEQSQAIETALHQMELGLAP</sequence>
<dbReference type="Pfam" id="PF12512">
    <property type="entry name" value="DUF3717"/>
    <property type="match status" value="1"/>
</dbReference>
<dbReference type="AlphaFoldDB" id="A0A5E4SNP6"/>
<reference evidence="1 2" key="1">
    <citation type="submission" date="2019-08" db="EMBL/GenBank/DDBJ databases">
        <authorList>
            <person name="Peeters C."/>
        </authorList>
    </citation>
    <scope>NUCLEOTIDE SEQUENCE [LARGE SCALE GENOMIC DNA]</scope>
    <source>
        <strain evidence="1 2">LMG 31010</strain>
    </source>
</reference>
<protein>
    <submittedName>
        <fullName evidence="1">Uncharacterized protein</fullName>
    </submittedName>
</protein>
<name>A0A5E4SNP6_9BURK</name>